<evidence type="ECO:0000259" key="14">
    <source>
        <dbReference type="PROSITE" id="PS51103"/>
    </source>
</evidence>
<dbReference type="AlphaFoldDB" id="A0AB39VGE6"/>
<keyword evidence="9 12" id="KW-1133">Transmembrane helix</keyword>
<protein>
    <submittedName>
        <fullName evidence="15">PTS transporter subunit EIIC</fullName>
    </submittedName>
</protein>
<dbReference type="Gene3D" id="3.30.1360.60">
    <property type="entry name" value="Glucose permease domain IIB"/>
    <property type="match status" value="1"/>
</dbReference>
<feature type="domain" description="PTS EIIC type-1" evidence="14">
    <location>
        <begin position="125"/>
        <end position="485"/>
    </location>
</feature>
<feature type="transmembrane region" description="Helical" evidence="12">
    <location>
        <begin position="449"/>
        <end position="469"/>
    </location>
</feature>
<dbReference type="GO" id="GO:0009401">
    <property type="term" value="P:phosphoenolpyruvate-dependent sugar phosphotransferase system"/>
    <property type="evidence" value="ECO:0007669"/>
    <property type="project" value="UniProtKB-KW"/>
</dbReference>
<dbReference type="InterPro" id="IPR018113">
    <property type="entry name" value="PTrfase_EIIB_Cys"/>
</dbReference>
<dbReference type="GO" id="GO:0016301">
    <property type="term" value="F:kinase activity"/>
    <property type="evidence" value="ECO:0007669"/>
    <property type="project" value="UniProtKB-KW"/>
</dbReference>
<evidence type="ECO:0000256" key="11">
    <source>
        <dbReference type="PROSITE-ProRule" id="PRU00421"/>
    </source>
</evidence>
<evidence type="ECO:0000256" key="7">
    <source>
        <dbReference type="ARBA" id="ARBA00022692"/>
    </source>
</evidence>
<evidence type="ECO:0000256" key="10">
    <source>
        <dbReference type="ARBA" id="ARBA00023136"/>
    </source>
</evidence>
<evidence type="ECO:0000259" key="13">
    <source>
        <dbReference type="PROSITE" id="PS51098"/>
    </source>
</evidence>
<feature type="transmembrane region" description="Helical" evidence="12">
    <location>
        <begin position="349"/>
        <end position="370"/>
    </location>
</feature>
<evidence type="ECO:0000256" key="5">
    <source>
        <dbReference type="ARBA" id="ARBA00022679"/>
    </source>
</evidence>
<reference evidence="15" key="1">
    <citation type="submission" date="2024-07" db="EMBL/GenBank/DDBJ databases">
        <authorList>
            <person name="Li X.-J."/>
            <person name="Wang X."/>
        </authorList>
    </citation>
    <scope>NUCLEOTIDE SEQUENCE</scope>
    <source>
        <strain evidence="15">HSP-334</strain>
    </source>
</reference>
<accession>A0AB39VGE6</accession>
<name>A0AB39VGE6_9FUSO</name>
<dbReference type="PANTHER" id="PTHR30175:SF3">
    <property type="entry name" value="PTS SYSTEM N-ACETYLMURAMIC ACID-SPECIFIC EIIBC COMPONENT"/>
    <property type="match status" value="1"/>
</dbReference>
<feature type="transmembrane region" description="Helical" evidence="12">
    <location>
        <begin position="127"/>
        <end position="147"/>
    </location>
</feature>
<evidence type="ECO:0000256" key="1">
    <source>
        <dbReference type="ARBA" id="ARBA00004651"/>
    </source>
</evidence>
<dbReference type="KEGG" id="lrug:AB8B22_00840"/>
<dbReference type="SUPFAM" id="SSF55604">
    <property type="entry name" value="Glucose permease domain IIB"/>
    <property type="match status" value="1"/>
</dbReference>
<evidence type="ECO:0000256" key="6">
    <source>
        <dbReference type="ARBA" id="ARBA00022683"/>
    </source>
</evidence>
<organism evidence="15">
    <name type="scientific">Leptotrichia rugosa</name>
    <dbReference type="NCBI Taxonomy" id="3239302"/>
    <lineage>
        <taxon>Bacteria</taxon>
        <taxon>Fusobacteriati</taxon>
        <taxon>Fusobacteriota</taxon>
        <taxon>Fusobacteriia</taxon>
        <taxon>Fusobacteriales</taxon>
        <taxon>Leptotrichiaceae</taxon>
        <taxon>Leptotrichia</taxon>
    </lineage>
</organism>
<evidence type="ECO:0000256" key="8">
    <source>
        <dbReference type="ARBA" id="ARBA00022777"/>
    </source>
</evidence>
<evidence type="ECO:0000256" key="2">
    <source>
        <dbReference type="ARBA" id="ARBA00022448"/>
    </source>
</evidence>
<feature type="active site" description="Phosphocysteine intermediate; for EIIB activity" evidence="11">
    <location>
        <position position="26"/>
    </location>
</feature>
<sequence>MDKEELAQDILEFLGNRENIEENTTCMTRLRVKVFDFSKVNVSELKKVDGVLGVVCNGNLVQIVLGAGKVDRIGKNFSELTKLSLNESRSNDNKKVDIKNEDIKKILIKNKKNFENNRKFQLFFQKIANIFVPLLPAIIAAGLLQGATNTIDIVSSNFQTIWWYQLLKTISWISFTYLPVFVGINATKEFGGTSILGGIIGALFVQNENMPILKNIGNIGKVILPIVNKNFYVGAGGLFSALLIGFFVVFVEKNVRKIMPDILSKILTPVFTLIICGIIAIFVILPLGEIITNILFLFLNFIYNKTGIISGFVISACFLPLVSMGLHQALIPIHILLNDPLGATKGINYFMPIIITAGGGQVGAGVALYVKTKNKKLKKILKDTIPAGILGMGEPLMYGVTLPLKKPFVTACLGSGFGGIAAVMLHLGTITQGVSGLLALLIVIPGSQLLFLLAMFFSYLGGFVLTYFWGVDEGKICEIYGEVGK</sequence>
<feature type="domain" description="PTS EIIB type-1" evidence="13">
    <location>
        <begin position="4"/>
        <end position="87"/>
    </location>
</feature>
<feature type="transmembrane region" description="Helical" evidence="12">
    <location>
        <begin position="231"/>
        <end position="251"/>
    </location>
</feature>
<dbReference type="GO" id="GO:0090588">
    <property type="term" value="F:protein-phosphocysteine-N-acetylmuramate phosphotransferase system transporter activity"/>
    <property type="evidence" value="ECO:0007669"/>
    <property type="project" value="TreeGrafter"/>
</dbReference>
<dbReference type="InterPro" id="IPR013013">
    <property type="entry name" value="PTS_EIIC_1"/>
</dbReference>
<dbReference type="InterPro" id="IPR036878">
    <property type="entry name" value="Glu_permease_IIB"/>
</dbReference>
<dbReference type="PROSITE" id="PS51103">
    <property type="entry name" value="PTS_EIIC_TYPE_1"/>
    <property type="match status" value="1"/>
</dbReference>
<dbReference type="InterPro" id="IPR003352">
    <property type="entry name" value="PTS_EIIC"/>
</dbReference>
<comment type="subcellular location">
    <subcellularLocation>
        <location evidence="1">Cell membrane</location>
        <topology evidence="1">Multi-pass membrane protein</topology>
    </subcellularLocation>
</comment>
<proteinExistence type="predicted"/>
<keyword evidence="6" id="KW-0598">Phosphotransferase system</keyword>
<dbReference type="RefSeq" id="WP_369711220.1">
    <property type="nucleotide sequence ID" value="NZ_CP165644.1"/>
</dbReference>
<gene>
    <name evidence="15" type="ORF">AB8B22_00840</name>
</gene>
<keyword evidence="3" id="KW-1003">Cell membrane</keyword>
<evidence type="ECO:0000313" key="15">
    <source>
        <dbReference type="EMBL" id="XDU66986.1"/>
    </source>
</evidence>
<dbReference type="GO" id="GO:0005886">
    <property type="term" value="C:plasma membrane"/>
    <property type="evidence" value="ECO:0007669"/>
    <property type="project" value="UniProtKB-SubCell"/>
</dbReference>
<keyword evidence="2" id="KW-0813">Transport</keyword>
<dbReference type="GO" id="GO:0008982">
    <property type="term" value="F:protein-N(PI)-phosphohistidine-sugar phosphotransferase activity"/>
    <property type="evidence" value="ECO:0007669"/>
    <property type="project" value="InterPro"/>
</dbReference>
<feature type="transmembrane region" description="Helical" evidence="12">
    <location>
        <begin position="271"/>
        <end position="299"/>
    </location>
</feature>
<dbReference type="CDD" id="cd00212">
    <property type="entry name" value="PTS_IIB_glc"/>
    <property type="match status" value="1"/>
</dbReference>
<keyword evidence="10 12" id="KW-0472">Membrane</keyword>
<dbReference type="Pfam" id="PF00367">
    <property type="entry name" value="PTS_EIIB"/>
    <property type="match status" value="1"/>
</dbReference>
<keyword evidence="7 12" id="KW-0812">Transmembrane</keyword>
<keyword evidence="5" id="KW-0808">Transferase</keyword>
<dbReference type="InterPro" id="IPR050558">
    <property type="entry name" value="PTS_Sugar-Specific_Components"/>
</dbReference>
<evidence type="ECO:0000256" key="12">
    <source>
        <dbReference type="SAM" id="Phobius"/>
    </source>
</evidence>
<dbReference type="InterPro" id="IPR001996">
    <property type="entry name" value="PTS_IIB_1"/>
</dbReference>
<evidence type="ECO:0000256" key="3">
    <source>
        <dbReference type="ARBA" id="ARBA00022475"/>
    </source>
</evidence>
<dbReference type="PROSITE" id="PS01035">
    <property type="entry name" value="PTS_EIIB_TYPE_1_CYS"/>
    <property type="match status" value="1"/>
</dbReference>
<dbReference type="EMBL" id="CP165644">
    <property type="protein sequence ID" value="XDU66986.1"/>
    <property type="molecule type" value="Genomic_DNA"/>
</dbReference>
<feature type="transmembrane region" description="Helical" evidence="12">
    <location>
        <begin position="162"/>
        <end position="184"/>
    </location>
</feature>
<keyword evidence="4" id="KW-0762">Sugar transport</keyword>
<dbReference type="PANTHER" id="PTHR30175">
    <property type="entry name" value="PHOSPHOTRANSFERASE SYSTEM TRANSPORT PROTEIN"/>
    <property type="match status" value="1"/>
</dbReference>
<feature type="transmembrane region" description="Helical" evidence="12">
    <location>
        <begin position="311"/>
        <end position="337"/>
    </location>
</feature>
<keyword evidence="8" id="KW-0418">Kinase</keyword>
<evidence type="ECO:0000256" key="9">
    <source>
        <dbReference type="ARBA" id="ARBA00022989"/>
    </source>
</evidence>
<evidence type="ECO:0000256" key="4">
    <source>
        <dbReference type="ARBA" id="ARBA00022597"/>
    </source>
</evidence>
<dbReference type="PROSITE" id="PS51098">
    <property type="entry name" value="PTS_EIIB_TYPE_1"/>
    <property type="match status" value="1"/>
</dbReference>
<dbReference type="Pfam" id="PF02378">
    <property type="entry name" value="PTS_EIIC"/>
    <property type="match status" value="1"/>
</dbReference>